<reference evidence="2" key="1">
    <citation type="journal article" date="2014" name="Int. J. Syst. Evol. Microbiol.">
        <title>Complete genome sequence of Corynebacterium casei LMG S-19264T (=DSM 44701T), isolated from a smear-ripened cheese.</title>
        <authorList>
            <consortium name="US DOE Joint Genome Institute (JGI-PGF)"/>
            <person name="Walter F."/>
            <person name="Albersmeier A."/>
            <person name="Kalinowski J."/>
            <person name="Ruckert C."/>
        </authorList>
    </citation>
    <scope>NUCLEOTIDE SEQUENCE</scope>
    <source>
        <strain evidence="2">KCTC 23224</strain>
    </source>
</reference>
<evidence type="ECO:0000313" key="3">
    <source>
        <dbReference type="Proteomes" id="UP000642809"/>
    </source>
</evidence>
<evidence type="ECO:0000313" key="2">
    <source>
        <dbReference type="EMBL" id="GHB34597.1"/>
    </source>
</evidence>
<organism evidence="2 3">
    <name type="scientific">Mongoliitalea lutea</name>
    <dbReference type="NCBI Taxonomy" id="849756"/>
    <lineage>
        <taxon>Bacteria</taxon>
        <taxon>Pseudomonadati</taxon>
        <taxon>Bacteroidota</taxon>
        <taxon>Cytophagia</taxon>
        <taxon>Cytophagales</taxon>
        <taxon>Cyclobacteriaceae</taxon>
        <taxon>Mongoliitalea</taxon>
    </lineage>
</organism>
<dbReference type="SUPFAM" id="SSF109604">
    <property type="entry name" value="HD-domain/PDEase-like"/>
    <property type="match status" value="1"/>
</dbReference>
<protein>
    <recommendedName>
        <fullName evidence="1">HD domain-containing protein</fullName>
    </recommendedName>
</protein>
<dbReference type="InterPro" id="IPR006674">
    <property type="entry name" value="HD_domain"/>
</dbReference>
<evidence type="ECO:0000259" key="1">
    <source>
        <dbReference type="Pfam" id="PF01966"/>
    </source>
</evidence>
<comment type="caution">
    <text evidence="2">The sequence shown here is derived from an EMBL/GenBank/DDBJ whole genome shotgun (WGS) entry which is preliminary data.</text>
</comment>
<accession>A0A8J3CW92</accession>
<dbReference type="AlphaFoldDB" id="A0A8J3CW92"/>
<proteinExistence type="predicted"/>
<reference evidence="2" key="2">
    <citation type="submission" date="2020-09" db="EMBL/GenBank/DDBJ databases">
        <authorList>
            <person name="Sun Q."/>
            <person name="Kim S."/>
        </authorList>
    </citation>
    <scope>NUCLEOTIDE SEQUENCE</scope>
    <source>
        <strain evidence="2">KCTC 23224</strain>
    </source>
</reference>
<dbReference type="EMBL" id="BMYF01000007">
    <property type="protein sequence ID" value="GHB34597.1"/>
    <property type="molecule type" value="Genomic_DNA"/>
</dbReference>
<name>A0A8J3CW92_9BACT</name>
<gene>
    <name evidence="2" type="ORF">GCM10008106_15060</name>
</gene>
<feature type="domain" description="HD" evidence="1">
    <location>
        <begin position="36"/>
        <end position="143"/>
    </location>
</feature>
<dbReference type="Gene3D" id="1.10.3210.10">
    <property type="entry name" value="Hypothetical protein af1432"/>
    <property type="match status" value="1"/>
</dbReference>
<sequence length="202" mass="23177">MMMHPLHKPAYEAIFKAAEKYMRVRKNDVHIPLSYRFALELMEHYPEVNQAVVAAGIILHDIGWYAIDEEEIFEKGFSGPDILTSDVRFLHESEGVKYAKPLLASLGYDEEFIEKVCTIIDGHDTRKFAKSKEDEIVRDADKLWRFAVTGVSVACDWFKMTPVQYAQRLEDTNIEQLHLPESVAIAKRELTATRALLLAHVL</sequence>
<dbReference type="Pfam" id="PF01966">
    <property type="entry name" value="HD"/>
    <property type="match status" value="1"/>
</dbReference>
<dbReference type="Proteomes" id="UP000642809">
    <property type="component" value="Unassembled WGS sequence"/>
</dbReference>
<keyword evidence="3" id="KW-1185">Reference proteome</keyword>
<dbReference type="RefSeq" id="WP_229800548.1">
    <property type="nucleotide sequence ID" value="NZ_BMYF01000007.1"/>
</dbReference>